<dbReference type="RefSeq" id="XP_030918314.1">
    <property type="nucleotide sequence ID" value="XM_031062454.1"/>
</dbReference>
<evidence type="ECO:0000256" key="6">
    <source>
        <dbReference type="ARBA" id="ARBA00022737"/>
    </source>
</evidence>
<keyword evidence="8" id="KW-0007">Acetylation</keyword>
<comment type="subunit">
    <text evidence="12">Component of the 17S U2 SnRNP complex, a ribonucleoprotein complex that contains small nuclear RNA (snRNA) U2 and a number of specific proteins. Part of the SF3A subcomplex of the 17S U2 SnRNP complex which is composed of three subunits; SF3A3/SAP61, SF3A2/SAP62 and SF3A1/SAP114. SF3A associates with the splicing factor SF3B and a 12S RNA unit to form the mature 17S U2 small nuclear ribonucleoprotein complex (17S U2 snRNP). SF3A1 functions as a scaffold that interacts directly with both SF3A2 and SF3A3. Identified in the spliceosome 'E' complex, a precursor of the spliceosome 'A' complex. Identified in the spliceosome 'A' and 'B' complexes. Identified in the spliceosome 'C' complex. Interacts with P2RX6; resulting in a reduction of the splicing activity.</text>
</comment>
<feature type="compositionally biased region" description="Pro residues" evidence="14">
    <location>
        <begin position="390"/>
        <end position="406"/>
    </location>
</feature>
<dbReference type="InterPro" id="IPR022030">
    <property type="entry name" value="SF3A1_dom"/>
</dbReference>
<dbReference type="GO" id="GO:0005686">
    <property type="term" value="C:U2 snRNP"/>
    <property type="evidence" value="ECO:0007669"/>
    <property type="project" value="TreeGrafter"/>
</dbReference>
<dbReference type="CDD" id="cd01800">
    <property type="entry name" value="Ubl_SF3a120"/>
    <property type="match status" value="1"/>
</dbReference>
<dbReference type="Gene3D" id="1.10.10.790">
    <property type="entry name" value="Surp module"/>
    <property type="match status" value="2"/>
</dbReference>
<name>A0A8N5EUN6_GEOFO</name>
<evidence type="ECO:0000313" key="18">
    <source>
        <dbReference type="RefSeq" id="XP_030918314.1"/>
    </source>
</evidence>
<dbReference type="GO" id="GO:0071013">
    <property type="term" value="C:catalytic step 2 spliceosome"/>
    <property type="evidence" value="ECO:0007669"/>
    <property type="project" value="TreeGrafter"/>
</dbReference>
<evidence type="ECO:0000313" key="17">
    <source>
        <dbReference type="Proteomes" id="UP000504602"/>
    </source>
</evidence>
<evidence type="ECO:0000256" key="12">
    <source>
        <dbReference type="ARBA" id="ARBA00061882"/>
    </source>
</evidence>
<evidence type="ECO:0000256" key="2">
    <source>
        <dbReference type="ARBA" id="ARBA00022499"/>
    </source>
</evidence>
<dbReference type="GO" id="GO:0071004">
    <property type="term" value="C:U2-type prespliceosome"/>
    <property type="evidence" value="ECO:0007669"/>
    <property type="project" value="TreeGrafter"/>
</dbReference>
<feature type="domain" description="SURP motif" evidence="16">
    <location>
        <begin position="75"/>
        <end position="117"/>
    </location>
</feature>
<feature type="domain" description="SURP motif" evidence="16">
    <location>
        <begin position="188"/>
        <end position="230"/>
    </location>
</feature>
<keyword evidence="3" id="KW-0597">Phosphoprotein</keyword>
<dbReference type="CTD" id="10291"/>
<keyword evidence="4" id="KW-0507">mRNA processing</keyword>
<dbReference type="InterPro" id="IPR035967">
    <property type="entry name" value="SWAP/Surp_sf"/>
</dbReference>
<dbReference type="PANTHER" id="PTHR15316">
    <property type="entry name" value="SPLICEOSOME ASSOCIATED PROTEIN 114/SWAP SPLICING FACTOR-RELATED"/>
    <property type="match status" value="1"/>
</dbReference>
<feature type="region of interest" description="Disordered" evidence="14">
    <location>
        <begin position="340"/>
        <end position="435"/>
    </location>
</feature>
<dbReference type="SUPFAM" id="SSF54236">
    <property type="entry name" value="Ubiquitin-like"/>
    <property type="match status" value="1"/>
</dbReference>
<dbReference type="PANTHER" id="PTHR15316:SF1">
    <property type="entry name" value="SPLICING FACTOR 3A SUBUNIT 1"/>
    <property type="match status" value="1"/>
</dbReference>
<gene>
    <name evidence="18" type="primary">SF3A1</name>
</gene>
<dbReference type="InterPro" id="IPR035563">
    <property type="entry name" value="SF3As1_ubi"/>
</dbReference>
<evidence type="ECO:0000256" key="9">
    <source>
        <dbReference type="ARBA" id="ARBA00023187"/>
    </source>
</evidence>
<reference evidence="18" key="1">
    <citation type="submission" date="2025-08" db="UniProtKB">
        <authorList>
            <consortium name="RefSeq"/>
        </authorList>
    </citation>
    <scope>IDENTIFICATION</scope>
</reference>
<evidence type="ECO:0000256" key="3">
    <source>
        <dbReference type="ARBA" id="ARBA00022553"/>
    </source>
</evidence>
<protein>
    <recommendedName>
        <fullName evidence="13">Splicing factor 3A subunit 1</fullName>
    </recommendedName>
</protein>
<proteinExistence type="predicted"/>
<evidence type="ECO:0000256" key="11">
    <source>
        <dbReference type="ARBA" id="ARBA00060058"/>
    </source>
</evidence>
<feature type="domain" description="Ubiquitin-like" evidence="15">
    <location>
        <begin position="712"/>
        <end position="795"/>
    </location>
</feature>
<dbReference type="FunFam" id="1.10.10.790:FF:000002">
    <property type="entry name" value="Splicing factor 3A subunit 1"/>
    <property type="match status" value="1"/>
</dbReference>
<dbReference type="GO" id="GO:0045292">
    <property type="term" value="P:mRNA cis splicing, via spliceosome"/>
    <property type="evidence" value="ECO:0007669"/>
    <property type="project" value="InterPro"/>
</dbReference>
<dbReference type="SUPFAM" id="SSF109905">
    <property type="entry name" value="Surp module (SWAP domain)"/>
    <property type="match status" value="2"/>
</dbReference>
<dbReference type="GO" id="GO:0000381">
    <property type="term" value="P:regulation of alternative mRNA splicing, via spliceosome"/>
    <property type="evidence" value="ECO:0007669"/>
    <property type="project" value="TreeGrafter"/>
</dbReference>
<dbReference type="FunFam" id="1.10.10.790:FF:000001">
    <property type="entry name" value="Splicing factor 3a, subunit 1"/>
    <property type="match status" value="1"/>
</dbReference>
<evidence type="ECO:0000256" key="1">
    <source>
        <dbReference type="ARBA" id="ARBA00004324"/>
    </source>
</evidence>
<dbReference type="Gene3D" id="3.10.20.90">
    <property type="entry name" value="Phosphatidylinositol 3-kinase Catalytic Subunit, Chain A, domain 1"/>
    <property type="match status" value="1"/>
</dbReference>
<dbReference type="GO" id="GO:0003723">
    <property type="term" value="F:RNA binding"/>
    <property type="evidence" value="ECO:0007669"/>
    <property type="project" value="InterPro"/>
</dbReference>
<dbReference type="FunFam" id="3.10.20.90:FF:000091">
    <property type="entry name" value="Splicing factor 3A subunit 1"/>
    <property type="match status" value="1"/>
</dbReference>
<feature type="compositionally biased region" description="Acidic residues" evidence="14">
    <location>
        <begin position="342"/>
        <end position="356"/>
    </location>
</feature>
<dbReference type="Pfam" id="PF01805">
    <property type="entry name" value="Surp"/>
    <property type="match status" value="2"/>
</dbReference>
<feature type="compositionally biased region" description="Acidic residues" evidence="14">
    <location>
        <begin position="376"/>
        <end position="386"/>
    </location>
</feature>
<evidence type="ECO:0000256" key="7">
    <source>
        <dbReference type="ARBA" id="ARBA00022843"/>
    </source>
</evidence>
<keyword evidence="10" id="KW-0539">Nucleus</keyword>
<dbReference type="GO" id="GO:0016607">
    <property type="term" value="C:nuclear speck"/>
    <property type="evidence" value="ECO:0007669"/>
    <property type="project" value="UniProtKB-SubCell"/>
</dbReference>
<feature type="compositionally biased region" description="Low complexity" evidence="14">
    <location>
        <begin position="583"/>
        <end position="594"/>
    </location>
</feature>
<dbReference type="SMART" id="SM00648">
    <property type="entry name" value="SWAP"/>
    <property type="match status" value="2"/>
</dbReference>
<dbReference type="OrthoDB" id="447637at2759"/>
<organism evidence="17 18">
    <name type="scientific">Geospiza fortis</name>
    <name type="common">Medium ground-finch</name>
    <dbReference type="NCBI Taxonomy" id="48883"/>
    <lineage>
        <taxon>Eukaryota</taxon>
        <taxon>Metazoa</taxon>
        <taxon>Chordata</taxon>
        <taxon>Craniata</taxon>
        <taxon>Vertebrata</taxon>
        <taxon>Euteleostomi</taxon>
        <taxon>Archelosauria</taxon>
        <taxon>Archosauria</taxon>
        <taxon>Dinosauria</taxon>
        <taxon>Saurischia</taxon>
        <taxon>Theropoda</taxon>
        <taxon>Coelurosauria</taxon>
        <taxon>Aves</taxon>
        <taxon>Neognathae</taxon>
        <taxon>Neoaves</taxon>
        <taxon>Telluraves</taxon>
        <taxon>Australaves</taxon>
        <taxon>Passeriformes</taxon>
        <taxon>Thraupidae</taxon>
        <taxon>Geospiza</taxon>
    </lineage>
</organism>
<evidence type="ECO:0000259" key="16">
    <source>
        <dbReference type="PROSITE" id="PS50128"/>
    </source>
</evidence>
<keyword evidence="7" id="KW-0832">Ubl conjugation</keyword>
<feature type="region of interest" description="Disordered" evidence="14">
    <location>
        <begin position="555"/>
        <end position="596"/>
    </location>
</feature>
<evidence type="ECO:0000256" key="5">
    <source>
        <dbReference type="ARBA" id="ARBA00022728"/>
    </source>
</evidence>
<feature type="compositionally biased region" description="Basic and acidic residues" evidence="14">
    <location>
        <begin position="410"/>
        <end position="419"/>
    </location>
</feature>
<sequence>MDDPDSSASSVLRRRRVDKGSCVPLGVFGMPDPDTPSPFAMKLSLLQPEEEPKEEAAPAKPVVGIIYPPPEVRNIVDKTASFVARNGPEFEARIRQNEINNPKFNFLNPNDPYHAYYRHKVSEFKEGKAQEPSAAIPKVMQQQQSAQQQLPQKVQAQVIQETVVPKEPPPEFEFIADPPSISAFDLDVVKLTAQFVARNGRQFLTQLMQKEQRNYQFDFLRPQHSLFNYFTKLVEQYTKILIPPKGLLLKLKKEAENPKEVLDQVYYRVEWAKFQERERKKEEEEKEKERVAYAQIDWHDFVVVETVDFQPNEQGNFPPPTTPEELGARILIQERYEKFGESEEVEMEVESDEEDEKQEKTDEPPAQLDQDTQVQDMDEGSDDEDEGQKVPPPPETPMPPPLPPTPDQVIVRKDYDPKASKPLPPAPAPDEYLVSPITGEKIPASKMQEHMRIGLLDPRWLEQRDRSIREKQSDDEVYAPGLDIESSLKQLAARRTDIFGVEETAIGKKIGEEEIQKPEEKVTWDGHSGSMARTQQAAQANITLQEQIEAIHKAKGLVPEDDSKEKIGPSKPNEIPQPPPPSSASNPPASAQPITSVPRPPTVICMLLLVVTSSMYCGISFQPVQLCSKRFCCQGVFAVHSGGDCGLCCVSPSIPAFVPAPPVAPVPSPAPMPPVHPPPPMEDEPVSKKLKSEDSLIPEEEFLRRNKGPVTVKVQVPNMQDKTEWKLNGQVLVFTLPLSDQVSVIKVKIHEATGMPAGKQKLQYEGIFIKDSNSLAYYNMTSGSLIHLALKERGGRKK</sequence>
<evidence type="ECO:0000259" key="15">
    <source>
        <dbReference type="PROSITE" id="PS50053"/>
    </source>
</evidence>
<keyword evidence="9" id="KW-0508">mRNA splicing</keyword>
<dbReference type="Pfam" id="PF00240">
    <property type="entry name" value="ubiquitin"/>
    <property type="match status" value="1"/>
</dbReference>
<keyword evidence="17" id="KW-1185">Reference proteome</keyword>
<dbReference type="PROSITE" id="PS50053">
    <property type="entry name" value="UBIQUITIN_2"/>
    <property type="match status" value="1"/>
</dbReference>
<comment type="subcellular location">
    <subcellularLocation>
        <location evidence="1">Nucleus speckle</location>
    </subcellularLocation>
</comment>
<dbReference type="Proteomes" id="UP000504602">
    <property type="component" value="Unplaced"/>
</dbReference>
<dbReference type="AlphaFoldDB" id="A0A8N5EUN6"/>
<dbReference type="InterPro" id="IPR000061">
    <property type="entry name" value="Surp"/>
</dbReference>
<dbReference type="PROSITE" id="PS50128">
    <property type="entry name" value="SURP"/>
    <property type="match status" value="2"/>
</dbReference>
<dbReference type="InterPro" id="IPR045146">
    <property type="entry name" value="SF3A1"/>
</dbReference>
<keyword evidence="5" id="KW-0747">Spliceosome</keyword>
<evidence type="ECO:0000256" key="13">
    <source>
        <dbReference type="ARBA" id="ARBA00074916"/>
    </source>
</evidence>
<keyword evidence="6" id="KW-0677">Repeat</keyword>
<evidence type="ECO:0000256" key="4">
    <source>
        <dbReference type="ARBA" id="ARBA00022664"/>
    </source>
</evidence>
<comment type="function">
    <text evidence="11">Component of the 17S U2 SnRNP complex of the spliceosome, a large ribonucleoprotein complex that removes introns from transcribed pre-mRNAs. The 17S U2 SnRNP complex (1) directly participates in early spliceosome assembly and (2) mediates recognition of the intron branch site during pre-mRNA splicing by promoting the selection of the pre-mRNA branch-site adenosine, the nucleophile for the first step of splicing. Within the 17S U2 SnRNP complex, SF3A1 is part of the SF3A subcomplex that contributes to the assembly of the 17S U2 snRNP, and the subsequent assembly of the pre-spliceosome 'E' complex and the pre-catalytic spliceosome 'A' complex. Involved in pre-mRNA splicing as a component of pre-catalytic spliceosome 'B' complexes.</text>
</comment>
<evidence type="ECO:0000256" key="14">
    <source>
        <dbReference type="SAM" id="MobiDB-lite"/>
    </source>
</evidence>
<evidence type="ECO:0000256" key="8">
    <source>
        <dbReference type="ARBA" id="ARBA00022990"/>
    </source>
</evidence>
<dbReference type="InterPro" id="IPR000626">
    <property type="entry name" value="Ubiquitin-like_dom"/>
</dbReference>
<keyword evidence="2" id="KW-1017">Isopeptide bond</keyword>
<dbReference type="InterPro" id="IPR029071">
    <property type="entry name" value="Ubiquitin-like_domsf"/>
</dbReference>
<dbReference type="SMART" id="SM00213">
    <property type="entry name" value="UBQ"/>
    <property type="match status" value="1"/>
</dbReference>
<evidence type="ECO:0000256" key="10">
    <source>
        <dbReference type="ARBA" id="ARBA00023242"/>
    </source>
</evidence>
<dbReference type="Pfam" id="PF12230">
    <property type="entry name" value="PRP21_like_P"/>
    <property type="match status" value="1"/>
</dbReference>
<dbReference type="GeneID" id="102042698"/>
<accession>A0A8N5EUN6</accession>